<feature type="region of interest" description="Disordered" evidence="1">
    <location>
        <begin position="444"/>
        <end position="497"/>
    </location>
</feature>
<accession>A0AAD5SVF7</accession>
<name>A0AAD5SVF7_9FUNG</name>
<protein>
    <recommendedName>
        <fullName evidence="4">PH domain-containing protein</fullName>
    </recommendedName>
</protein>
<dbReference type="AlphaFoldDB" id="A0AAD5SVF7"/>
<dbReference type="Proteomes" id="UP001211907">
    <property type="component" value="Unassembled WGS sequence"/>
</dbReference>
<feature type="compositionally biased region" description="Low complexity" evidence="1">
    <location>
        <begin position="411"/>
        <end position="427"/>
    </location>
</feature>
<sequence>MNFSKRSLSLQGQNRAAGGSGIVSRSETELGGVTSGPGQMMARRMSGEFSNNNNTNNSAGGFLRSRSSYNSMNHSVKISNHTGNSRPDSMQGLRPAYATPPSYSDETSEEDIIGEKSVGNCVLMSGTLAAPRRTRSAFGNVVSNNSNNSNNSSKHLLLAHPLTTGDIQFLYERIFLRALPVAASLPAPSFATASLSPSPFTDGLLPDISDPRVCLAFGHITKAAVEQSPVFIVLDNSPRAADAPTFFYLNCIDSFVTEVELSSPGTFAFRMGKHEHRFSAASSIEYQSWEAAFLKAMDIVATNKQSVRFQKSQLYGNDLADSSNDSVRSANNSALGFSANNNWSDMDSARSSMTSVNTIPISMNRTSSSVSHSQAPFSGEKMRAVGRKSLNSIKNTVMAIKGFGGFFGSSKGHSRSFSSQSQSSKNSIDMQRSPLAGEHVQSGYANQTANSSPTTITSFQQQKQQQQHQQHQKQQLCRQQQEDETQTVPEPIEKSPIISDNFTQDVLRSLIYDHNNNINLSKEINFSDDASMSPIAGFSSQKRFGLGGGEKLYKNMQPPFNQFELSPYVEFPSYREDFRDS</sequence>
<feature type="compositionally biased region" description="Polar residues" evidence="1">
    <location>
        <begin position="1"/>
        <end position="14"/>
    </location>
</feature>
<keyword evidence="3" id="KW-1185">Reference proteome</keyword>
<dbReference type="EMBL" id="JADGJH010003309">
    <property type="protein sequence ID" value="KAJ3091908.1"/>
    <property type="molecule type" value="Genomic_DNA"/>
</dbReference>
<evidence type="ECO:0000313" key="2">
    <source>
        <dbReference type="EMBL" id="KAJ3091908.1"/>
    </source>
</evidence>
<comment type="caution">
    <text evidence="2">The sequence shown here is derived from an EMBL/GenBank/DDBJ whole genome shotgun (WGS) entry which is preliminary data.</text>
</comment>
<feature type="compositionally biased region" description="Polar residues" evidence="1">
    <location>
        <begin position="444"/>
        <end position="459"/>
    </location>
</feature>
<evidence type="ECO:0000313" key="3">
    <source>
        <dbReference type="Proteomes" id="UP001211907"/>
    </source>
</evidence>
<feature type="region of interest" description="Disordered" evidence="1">
    <location>
        <begin position="1"/>
        <end position="59"/>
    </location>
</feature>
<feature type="region of interest" description="Disordered" evidence="1">
    <location>
        <begin position="411"/>
        <end position="432"/>
    </location>
</feature>
<evidence type="ECO:0000256" key="1">
    <source>
        <dbReference type="SAM" id="MobiDB-lite"/>
    </source>
</evidence>
<organism evidence="2 3">
    <name type="scientific">Physocladia obscura</name>
    <dbReference type="NCBI Taxonomy" id="109957"/>
    <lineage>
        <taxon>Eukaryota</taxon>
        <taxon>Fungi</taxon>
        <taxon>Fungi incertae sedis</taxon>
        <taxon>Chytridiomycota</taxon>
        <taxon>Chytridiomycota incertae sedis</taxon>
        <taxon>Chytridiomycetes</taxon>
        <taxon>Chytridiales</taxon>
        <taxon>Chytriomycetaceae</taxon>
        <taxon>Physocladia</taxon>
    </lineage>
</organism>
<feature type="compositionally biased region" description="Low complexity" evidence="1">
    <location>
        <begin position="460"/>
        <end position="479"/>
    </location>
</feature>
<proteinExistence type="predicted"/>
<evidence type="ECO:0008006" key="4">
    <source>
        <dbReference type="Google" id="ProtNLM"/>
    </source>
</evidence>
<reference evidence="2" key="1">
    <citation type="submission" date="2020-05" db="EMBL/GenBank/DDBJ databases">
        <title>Phylogenomic resolution of chytrid fungi.</title>
        <authorList>
            <person name="Stajich J.E."/>
            <person name="Amses K."/>
            <person name="Simmons R."/>
            <person name="Seto K."/>
            <person name="Myers J."/>
            <person name="Bonds A."/>
            <person name="Quandt C.A."/>
            <person name="Barry K."/>
            <person name="Liu P."/>
            <person name="Grigoriev I."/>
            <person name="Longcore J.E."/>
            <person name="James T.Y."/>
        </authorList>
    </citation>
    <scope>NUCLEOTIDE SEQUENCE</scope>
    <source>
        <strain evidence="2">JEL0513</strain>
    </source>
</reference>
<gene>
    <name evidence="2" type="ORF">HK100_007065</name>
</gene>